<dbReference type="Proteomes" id="UP001310594">
    <property type="component" value="Unassembled WGS sequence"/>
</dbReference>
<feature type="compositionally biased region" description="Polar residues" evidence="1">
    <location>
        <begin position="171"/>
        <end position="191"/>
    </location>
</feature>
<dbReference type="EMBL" id="JAVRQU010000008">
    <property type="protein sequence ID" value="KAK5699945.1"/>
    <property type="molecule type" value="Genomic_DNA"/>
</dbReference>
<sequence length="558" mass="61763">MSVIGEVVGIVACVAAVVSAYRDGGAIIQKIKVKRAARRAPAPPRLLEESIDLAPEEIEIEKQRGIRRFGKAFEDGDHIAIMALMQITIQLQSSLLEKLRSDDETTDFLYLVDAADAGRDRTIGVLLELRQRLLAAKPIIEVQAPIFAEPRQLQPIPQAVEIPLRLAQRTSPTLGTIQQQRTLSIENSASRDASGEEDAASGADEGSQVRQRRRKSSIFDRFRHHRSHSGSKDDVPKPNKPIHPARSPMSPPPVPSSGIERASISAPRAVYQYQDGEDDPAQIWGAQSESATSAVTPLDNGDVSPSATQRSLSITSPYSPLPGAARFNSIAVPTPTPENQYLGFCKSAWKLQNGDRKGMHRCKELGDGYSRNGWAQPDVFYLACASSKCAFAGKHMNLDKIWTKVFVVEAKGLKFRWSFLAKSHVSQQRVKDQQYTYQCLFCVFLGEKSPVYFGTDLYLDHVSSHRGQALSEVVLYKAMGIVDHIAADDEDFDINLFPLVEQQKSRTQPMFLSDDLLGLPEVDKSSDGPKDSVHSNEPWNEGLSEFHWGAEAERVEME</sequence>
<evidence type="ECO:0000313" key="2">
    <source>
        <dbReference type="EMBL" id="KAK5699945.1"/>
    </source>
</evidence>
<protein>
    <submittedName>
        <fullName evidence="2">Uncharacterized protein</fullName>
    </submittedName>
</protein>
<feature type="compositionally biased region" description="Basic residues" evidence="1">
    <location>
        <begin position="210"/>
        <end position="229"/>
    </location>
</feature>
<name>A0AAN7W4H5_9PEZI</name>
<evidence type="ECO:0000256" key="1">
    <source>
        <dbReference type="SAM" id="MobiDB-lite"/>
    </source>
</evidence>
<feature type="region of interest" description="Disordered" evidence="1">
    <location>
        <begin position="523"/>
        <end position="547"/>
    </location>
</feature>
<feature type="compositionally biased region" description="Basic and acidic residues" evidence="1">
    <location>
        <begin position="523"/>
        <end position="534"/>
    </location>
</feature>
<organism evidence="2 3">
    <name type="scientific">Elasticomyces elasticus</name>
    <dbReference type="NCBI Taxonomy" id="574655"/>
    <lineage>
        <taxon>Eukaryota</taxon>
        <taxon>Fungi</taxon>
        <taxon>Dikarya</taxon>
        <taxon>Ascomycota</taxon>
        <taxon>Pezizomycotina</taxon>
        <taxon>Dothideomycetes</taxon>
        <taxon>Dothideomycetidae</taxon>
        <taxon>Mycosphaerellales</taxon>
        <taxon>Teratosphaeriaceae</taxon>
        <taxon>Elasticomyces</taxon>
    </lineage>
</organism>
<proteinExistence type="predicted"/>
<evidence type="ECO:0000313" key="3">
    <source>
        <dbReference type="Proteomes" id="UP001310594"/>
    </source>
</evidence>
<accession>A0AAN7W4H5</accession>
<feature type="region of interest" description="Disordered" evidence="1">
    <location>
        <begin position="171"/>
        <end position="260"/>
    </location>
</feature>
<reference evidence="2" key="1">
    <citation type="submission" date="2023-08" db="EMBL/GenBank/DDBJ databases">
        <title>Black Yeasts Isolated from many extreme environments.</title>
        <authorList>
            <person name="Coleine C."/>
            <person name="Stajich J.E."/>
            <person name="Selbmann L."/>
        </authorList>
    </citation>
    <scope>NUCLEOTIDE SEQUENCE</scope>
    <source>
        <strain evidence="2">CCFEE 5810</strain>
    </source>
</reference>
<feature type="region of interest" description="Disordered" evidence="1">
    <location>
        <begin position="288"/>
        <end position="312"/>
    </location>
</feature>
<dbReference type="AlphaFoldDB" id="A0AAN7W4H5"/>
<feature type="compositionally biased region" description="Polar residues" evidence="1">
    <location>
        <begin position="303"/>
        <end position="312"/>
    </location>
</feature>
<comment type="caution">
    <text evidence="2">The sequence shown here is derived from an EMBL/GenBank/DDBJ whole genome shotgun (WGS) entry which is preliminary data.</text>
</comment>
<gene>
    <name evidence="2" type="ORF">LTR97_006079</name>
</gene>